<evidence type="ECO:0000256" key="6">
    <source>
        <dbReference type="ARBA" id="ARBA00022958"/>
    </source>
</evidence>
<comment type="subcellular location">
    <subcellularLocation>
        <location evidence="1 11">Membrane</location>
        <topology evidence="1 11">Multi-pass membrane protein</topology>
    </subcellularLocation>
</comment>
<evidence type="ECO:0000256" key="1">
    <source>
        <dbReference type="ARBA" id="ARBA00004141"/>
    </source>
</evidence>
<evidence type="ECO:0008006" key="18">
    <source>
        <dbReference type="Google" id="ProtNLM"/>
    </source>
</evidence>
<evidence type="ECO:0000256" key="7">
    <source>
        <dbReference type="ARBA" id="ARBA00022989"/>
    </source>
</evidence>
<dbReference type="GO" id="GO:0034702">
    <property type="term" value="C:monoatomic ion channel complex"/>
    <property type="evidence" value="ECO:0007669"/>
    <property type="project" value="UniProtKB-KW"/>
</dbReference>
<keyword evidence="2 11" id="KW-0813">Transport</keyword>
<feature type="transmembrane region" description="Helical" evidence="13">
    <location>
        <begin position="534"/>
        <end position="555"/>
    </location>
</feature>
<organism evidence="16 17">
    <name type="scientific">Pythium oligandrum</name>
    <name type="common">Mycoparasitic fungus</name>
    <dbReference type="NCBI Taxonomy" id="41045"/>
    <lineage>
        <taxon>Eukaryota</taxon>
        <taxon>Sar</taxon>
        <taxon>Stramenopiles</taxon>
        <taxon>Oomycota</taxon>
        <taxon>Peronosporomycetes</taxon>
        <taxon>Pythiales</taxon>
        <taxon>Pythiaceae</taxon>
        <taxon>Pythium</taxon>
    </lineage>
</organism>
<keyword evidence="5 11" id="KW-0851">Voltage-gated channel</keyword>
<dbReference type="Pfam" id="PF17655">
    <property type="entry name" value="IRK_C"/>
    <property type="match status" value="2"/>
</dbReference>
<evidence type="ECO:0000256" key="8">
    <source>
        <dbReference type="ARBA" id="ARBA00023065"/>
    </source>
</evidence>
<evidence type="ECO:0000256" key="13">
    <source>
        <dbReference type="SAM" id="Phobius"/>
    </source>
</evidence>
<evidence type="ECO:0000259" key="15">
    <source>
        <dbReference type="Pfam" id="PF17655"/>
    </source>
</evidence>
<feature type="domain" description="Potassium channel inwardly rectifying transmembrane" evidence="14">
    <location>
        <begin position="123"/>
        <end position="177"/>
    </location>
</feature>
<evidence type="ECO:0000256" key="5">
    <source>
        <dbReference type="ARBA" id="ARBA00022882"/>
    </source>
</evidence>
<dbReference type="InterPro" id="IPR016449">
    <property type="entry name" value="K_chnl_inward-rec_Kir"/>
</dbReference>
<dbReference type="PANTHER" id="PTHR11767">
    <property type="entry name" value="INWARD RECTIFIER POTASSIUM CHANNEL"/>
    <property type="match status" value="1"/>
</dbReference>
<accession>A0A8K1CCQ9</accession>
<gene>
    <name evidence="16" type="ORF">Poli38472_000874</name>
</gene>
<dbReference type="AlphaFoldDB" id="A0A8K1CCQ9"/>
<dbReference type="InterPro" id="IPR014756">
    <property type="entry name" value="Ig_E-set"/>
</dbReference>
<evidence type="ECO:0000256" key="4">
    <source>
        <dbReference type="ARBA" id="ARBA00022692"/>
    </source>
</evidence>
<dbReference type="Pfam" id="PF01007">
    <property type="entry name" value="IRK"/>
    <property type="match status" value="1"/>
</dbReference>
<feature type="domain" description="Inward rectifier potassium channel C-terminal" evidence="15">
    <location>
        <begin position="636"/>
        <end position="786"/>
    </location>
</feature>
<evidence type="ECO:0000313" key="16">
    <source>
        <dbReference type="EMBL" id="TMW60832.1"/>
    </source>
</evidence>
<evidence type="ECO:0000256" key="2">
    <source>
        <dbReference type="ARBA" id="ARBA00022448"/>
    </source>
</evidence>
<dbReference type="InterPro" id="IPR040445">
    <property type="entry name" value="Kir_TM"/>
</dbReference>
<dbReference type="GO" id="GO:0005886">
    <property type="term" value="C:plasma membrane"/>
    <property type="evidence" value="ECO:0007669"/>
    <property type="project" value="TreeGrafter"/>
</dbReference>
<keyword evidence="17" id="KW-1185">Reference proteome</keyword>
<evidence type="ECO:0000256" key="11">
    <source>
        <dbReference type="RuleBase" id="RU003822"/>
    </source>
</evidence>
<dbReference type="SUPFAM" id="SSF81324">
    <property type="entry name" value="Voltage-gated potassium channels"/>
    <property type="match status" value="2"/>
</dbReference>
<evidence type="ECO:0000259" key="14">
    <source>
        <dbReference type="Pfam" id="PF01007"/>
    </source>
</evidence>
<evidence type="ECO:0000256" key="12">
    <source>
        <dbReference type="SAM" id="MobiDB-lite"/>
    </source>
</evidence>
<dbReference type="GO" id="GO:0034765">
    <property type="term" value="P:regulation of monoatomic ion transmembrane transport"/>
    <property type="evidence" value="ECO:0007669"/>
    <property type="project" value="TreeGrafter"/>
</dbReference>
<evidence type="ECO:0000256" key="10">
    <source>
        <dbReference type="ARBA" id="ARBA00023303"/>
    </source>
</evidence>
<name>A0A8K1CCQ9_PYTOL</name>
<comment type="caution">
    <text evidence="16">The sequence shown here is derived from an EMBL/GenBank/DDBJ whole genome shotgun (WGS) entry which is preliminary data.</text>
</comment>
<dbReference type="InterPro" id="IPR013518">
    <property type="entry name" value="K_chnl_inward-rec_Kir_cyto"/>
</dbReference>
<keyword evidence="6 11" id="KW-0630">Potassium</keyword>
<dbReference type="Gene3D" id="1.10.287.70">
    <property type="match status" value="2"/>
</dbReference>
<dbReference type="PRINTS" id="PR01320">
    <property type="entry name" value="KIRCHANNEL"/>
</dbReference>
<dbReference type="SUPFAM" id="SSF81296">
    <property type="entry name" value="E set domains"/>
    <property type="match status" value="2"/>
</dbReference>
<dbReference type="InterPro" id="IPR041647">
    <property type="entry name" value="IRK_C"/>
</dbReference>
<evidence type="ECO:0000256" key="9">
    <source>
        <dbReference type="ARBA" id="ARBA00023136"/>
    </source>
</evidence>
<feature type="transmembrane region" description="Helical" evidence="13">
    <location>
        <begin position="149"/>
        <end position="172"/>
    </location>
</feature>
<feature type="compositionally biased region" description="Polar residues" evidence="12">
    <location>
        <begin position="442"/>
        <end position="452"/>
    </location>
</feature>
<keyword evidence="3 11" id="KW-0633">Potassium transport</keyword>
<keyword evidence="10 11" id="KW-0407">Ion channel</keyword>
<dbReference type="GO" id="GO:0005242">
    <property type="term" value="F:inward rectifier potassium channel activity"/>
    <property type="evidence" value="ECO:0007669"/>
    <property type="project" value="InterPro"/>
</dbReference>
<keyword evidence="7 13" id="KW-1133">Transmembrane helix</keyword>
<dbReference type="Gene3D" id="2.60.40.1400">
    <property type="entry name" value="G protein-activated inward rectifier potassium channel 1"/>
    <property type="match status" value="2"/>
</dbReference>
<keyword evidence="9 13" id="KW-0472">Membrane</keyword>
<feature type="compositionally biased region" description="Basic and acidic residues" evidence="12">
    <location>
        <begin position="382"/>
        <end position="391"/>
    </location>
</feature>
<feature type="transmembrane region" description="Helical" evidence="13">
    <location>
        <begin position="604"/>
        <end position="625"/>
    </location>
</feature>
<dbReference type="OrthoDB" id="273257at2759"/>
<feature type="domain" description="Inward rectifier potassium channel C-terminal" evidence="15">
    <location>
        <begin position="182"/>
        <end position="342"/>
    </location>
</feature>
<sequence length="861" mass="98611">MAPSKRRTVMERKPATAHSVRDCPCLDRPQSNGICELNLWQGTTIDRESVASGQRLLRSDLPVVKYKEWSPWGVSGHMYHMVVLGWIPLLALFSAVYIALVGVFALFFAACDLHVPDSKVNVRDFFNLSLQTMATIGYGVIFPEDRCSNWVAVVESFVSMIATSLMTGVAFVKFARPRPHMIFSEVFTVSQRDIGGLEMRFRAVNATPRTEITRGEILEVSFKLILMRVESTNDGDKKLCYYDLRLKTTNFIALRLEAELVHHVDVDSPFYGMSADEVERSDFLLILMMSGVDENLHDMIYQQMEYTRERMRWGAKFLPFLTWDAATKHRVVDFNHISATVPSPIDPNEYTLVDVETSALSTETQHNFEDENIQQALSESGDDGRSADFSRFRMRGLDPAPRNRLTRANSRRKRTDYSDLESIQGVQDDSFVDDEEEMESKSVVSTRTNSGSENEERHEAPPVHRVRFDQRSRISSIRLPRLSHHRHTDRPRDNSAHEQPMSVLRRRVRFKNNPFSRFSKGFYYRALEMSWPRLFMWLGVIYFAVIVGIALLMHISYDKVLLETNEVDVVNKYERIFFFCAQTLSTIGYGALSPNPDSDLINFYVFVLVLAGVIVSTLLTGLAWAKFSIPKASTMVFSENLLLTAFHGHRAIVFRAANNRTFGVIIEGSFRVSVVIMNHQLNRKETHELTLVRNVWPIVQLGTTVTHIIDEDSPLFTMDTDELLSGEHFFVVLFTGLDSIVGEYMFSRKTYHSCDILVGHHFVDNIKLAVDGLHIDLVAINETVLMPEIDLRDSRLYSAGQLRRAQPDVELTARSVEAIRQDEREVDEEENRVRQYLEASRADDPNVEITSPRCHYERIDH</sequence>
<keyword evidence="4 11" id="KW-0812">Transmembrane</keyword>
<feature type="transmembrane region" description="Helical" evidence="13">
    <location>
        <begin position="86"/>
        <end position="113"/>
    </location>
</feature>
<dbReference type="PANTHER" id="PTHR11767:SF102">
    <property type="entry name" value="INWARDLY RECTIFYING POTASSIUM CHANNEL 1, ISOFORM F"/>
    <property type="match status" value="1"/>
</dbReference>
<protein>
    <recommendedName>
        <fullName evidence="18">Inward rectifier potassium channel C-terminal domain-containing protein</fullName>
    </recommendedName>
</protein>
<dbReference type="Proteomes" id="UP000794436">
    <property type="component" value="Unassembled WGS sequence"/>
</dbReference>
<dbReference type="EMBL" id="SPLM01000108">
    <property type="protein sequence ID" value="TMW60832.1"/>
    <property type="molecule type" value="Genomic_DNA"/>
</dbReference>
<proteinExistence type="inferred from homology"/>
<feature type="transmembrane region" description="Helical" evidence="13">
    <location>
        <begin position="125"/>
        <end position="143"/>
    </location>
</feature>
<keyword evidence="8 11" id="KW-0406">Ion transport</keyword>
<evidence type="ECO:0000256" key="3">
    <source>
        <dbReference type="ARBA" id="ARBA00022538"/>
    </source>
</evidence>
<reference evidence="16" key="1">
    <citation type="submission" date="2019-03" db="EMBL/GenBank/DDBJ databases">
        <title>Long read genome sequence of the mycoparasitic Pythium oligandrum ATCC 38472 isolated from sugarbeet rhizosphere.</title>
        <authorList>
            <person name="Gaulin E."/>
        </authorList>
    </citation>
    <scope>NUCLEOTIDE SEQUENCE</scope>
    <source>
        <strain evidence="16">ATCC 38472_TT</strain>
    </source>
</reference>
<dbReference type="GO" id="GO:1990573">
    <property type="term" value="P:potassium ion import across plasma membrane"/>
    <property type="evidence" value="ECO:0007669"/>
    <property type="project" value="TreeGrafter"/>
</dbReference>
<comment type="similarity">
    <text evidence="11">Belongs to the inward rectifier-type potassium channel (TC 1.A.2.1) family.</text>
</comment>
<evidence type="ECO:0000313" key="17">
    <source>
        <dbReference type="Proteomes" id="UP000794436"/>
    </source>
</evidence>
<feature type="region of interest" description="Disordered" evidence="12">
    <location>
        <begin position="361"/>
        <end position="462"/>
    </location>
</feature>
<feature type="transmembrane region" description="Helical" evidence="13">
    <location>
        <begin position="575"/>
        <end position="592"/>
    </location>
</feature>